<protein>
    <recommendedName>
        <fullName evidence="6">Kelch repeat protein</fullName>
    </recommendedName>
</protein>
<sequence>MRCCRLPSGLIAALVLGCAARAALQDVPALENFLRIDGAKATVLGSYVYVDGGEISQLGREEGDRGTNRVNSKLSIDISKSWTAIDVETRTIPNPGPKKVNVVLWTDSETGVFYSWGGGGGGGKWVFGSDMAETELWRSTADGSGGGMWSVQPSENPGRFNSLHPTEFGAFASAHDLGPSRHVGVQYEDKALAERDHGVSPFDTLAGASAQYVPAYGPNGLVMTASSPPVSFENVTFFDPQTKRSHWLVTTGSIPPSPRSHFCTAGFQNSEGGYDIFLLAGLNQRDRIYYEDAYILSLPGFRKLEKPGSESARSALFDMTAVEWKHSYDSNAAAYDSPDVVKEWYRNGSLATVQWSSDEVRRMFAPAVTSTAAGEGTSTPTSTSPTSTPNSPAPGVTESGNGPVGAIVGRVVGGVAGLAAVAVVAWLLIRRTTRTVGGHQDLRQGNDAPDLSPNLGRFKRGLVEVDGSNGYVELVAMESSH</sequence>
<dbReference type="PROSITE" id="PS51257">
    <property type="entry name" value="PROKAR_LIPOPROTEIN"/>
    <property type="match status" value="1"/>
</dbReference>
<keyword evidence="2" id="KW-1133">Transmembrane helix</keyword>
<feature type="transmembrane region" description="Helical" evidence="2">
    <location>
        <begin position="407"/>
        <end position="429"/>
    </location>
</feature>
<accession>A0ABQ0G3V2</accession>
<feature type="compositionally biased region" description="Low complexity" evidence="1">
    <location>
        <begin position="369"/>
        <end position="395"/>
    </location>
</feature>
<name>A0ABQ0G3V2_9PEZI</name>
<reference evidence="4 5" key="1">
    <citation type="submission" date="2024-09" db="EMBL/GenBank/DDBJ databases">
        <title>Itraconazole resistance in Madurella fahalii resulting from another homologue of gene encoding cytochrome P450 14-alpha sterol demethylase (CYP51).</title>
        <authorList>
            <person name="Yoshioka I."/>
            <person name="Fahal A.H."/>
            <person name="Kaneko S."/>
            <person name="Yaguchi T."/>
        </authorList>
    </citation>
    <scope>NUCLEOTIDE SEQUENCE [LARGE SCALE GENOMIC DNA]</scope>
    <source>
        <strain evidence="4 5">IFM 68171</strain>
    </source>
</reference>
<evidence type="ECO:0008006" key="6">
    <source>
        <dbReference type="Google" id="ProtNLM"/>
    </source>
</evidence>
<keyword evidence="2" id="KW-0472">Membrane</keyword>
<evidence type="ECO:0000256" key="1">
    <source>
        <dbReference type="SAM" id="MobiDB-lite"/>
    </source>
</evidence>
<dbReference type="Proteomes" id="UP001628179">
    <property type="component" value="Unassembled WGS sequence"/>
</dbReference>
<evidence type="ECO:0000313" key="5">
    <source>
        <dbReference type="Proteomes" id="UP001628179"/>
    </source>
</evidence>
<evidence type="ECO:0000256" key="2">
    <source>
        <dbReference type="SAM" id="Phobius"/>
    </source>
</evidence>
<feature type="signal peptide" evidence="3">
    <location>
        <begin position="1"/>
        <end position="25"/>
    </location>
</feature>
<gene>
    <name evidence="4" type="ORF">MFIFM68171_02632</name>
</gene>
<dbReference type="RefSeq" id="XP_070914155.1">
    <property type="nucleotide sequence ID" value="XM_071058054.1"/>
</dbReference>
<evidence type="ECO:0000313" key="4">
    <source>
        <dbReference type="EMBL" id="GAB1312422.1"/>
    </source>
</evidence>
<proteinExistence type="predicted"/>
<keyword evidence="2" id="KW-0812">Transmembrane</keyword>
<keyword evidence="3" id="KW-0732">Signal</keyword>
<dbReference type="GeneID" id="98173377"/>
<dbReference type="EMBL" id="BAAFSV010000001">
    <property type="protein sequence ID" value="GAB1312422.1"/>
    <property type="molecule type" value="Genomic_DNA"/>
</dbReference>
<organism evidence="4 5">
    <name type="scientific">Madurella fahalii</name>
    <dbReference type="NCBI Taxonomy" id="1157608"/>
    <lineage>
        <taxon>Eukaryota</taxon>
        <taxon>Fungi</taxon>
        <taxon>Dikarya</taxon>
        <taxon>Ascomycota</taxon>
        <taxon>Pezizomycotina</taxon>
        <taxon>Sordariomycetes</taxon>
        <taxon>Sordariomycetidae</taxon>
        <taxon>Sordariales</taxon>
        <taxon>Sordariales incertae sedis</taxon>
        <taxon>Madurella</taxon>
    </lineage>
</organism>
<comment type="caution">
    <text evidence="4">The sequence shown here is derived from an EMBL/GenBank/DDBJ whole genome shotgun (WGS) entry which is preliminary data.</text>
</comment>
<feature type="chain" id="PRO_5045041657" description="Kelch repeat protein" evidence="3">
    <location>
        <begin position="26"/>
        <end position="481"/>
    </location>
</feature>
<keyword evidence="5" id="KW-1185">Reference proteome</keyword>
<evidence type="ECO:0000256" key="3">
    <source>
        <dbReference type="SAM" id="SignalP"/>
    </source>
</evidence>
<feature type="region of interest" description="Disordered" evidence="1">
    <location>
        <begin position="368"/>
        <end position="399"/>
    </location>
</feature>